<feature type="region of interest" description="Disordered" evidence="1">
    <location>
        <begin position="29"/>
        <end position="54"/>
    </location>
</feature>
<evidence type="ECO:0000313" key="4">
    <source>
        <dbReference type="Proteomes" id="UP000181909"/>
    </source>
</evidence>
<organism evidence="3 4">
    <name type="scientific">Streptomyces atratus</name>
    <dbReference type="NCBI Taxonomy" id="1893"/>
    <lineage>
        <taxon>Bacteria</taxon>
        <taxon>Bacillati</taxon>
        <taxon>Actinomycetota</taxon>
        <taxon>Actinomycetes</taxon>
        <taxon>Kitasatosporales</taxon>
        <taxon>Streptomycetaceae</taxon>
        <taxon>Streptomyces</taxon>
    </lineage>
</organism>
<evidence type="ECO:0000313" key="3">
    <source>
        <dbReference type="EMBL" id="SFY31333.1"/>
    </source>
</evidence>
<dbReference type="PROSITE" id="PS51257">
    <property type="entry name" value="PROKAR_LIPOPROTEIN"/>
    <property type="match status" value="1"/>
</dbReference>
<feature type="chain" id="PRO_5009676999" description="Lipoprotein" evidence="2">
    <location>
        <begin position="29"/>
        <end position="306"/>
    </location>
</feature>
<accession>A0A1K2E930</accession>
<dbReference type="Proteomes" id="UP000181909">
    <property type="component" value="Unassembled WGS sequence"/>
</dbReference>
<dbReference type="AlphaFoldDB" id="A0A1K2E930"/>
<dbReference type="STRING" id="1893.SAMN02787144_1017130"/>
<dbReference type="RefSeq" id="WP_143166546.1">
    <property type="nucleotide sequence ID" value="NZ_CP108276.1"/>
</dbReference>
<feature type="signal peptide" evidence="2">
    <location>
        <begin position="1"/>
        <end position="28"/>
    </location>
</feature>
<dbReference type="OrthoDB" id="4800194at2"/>
<reference evidence="3 4" key="1">
    <citation type="submission" date="2016-11" db="EMBL/GenBank/DDBJ databases">
        <authorList>
            <person name="Jaros S."/>
            <person name="Januszkiewicz K."/>
            <person name="Wedrychowicz H."/>
        </authorList>
    </citation>
    <scope>NUCLEOTIDE SEQUENCE [LARGE SCALE GENOMIC DNA]</scope>
    <source>
        <strain evidence="3 4">OK807</strain>
    </source>
</reference>
<gene>
    <name evidence="3" type="ORF">SAMN02787144_1017130</name>
</gene>
<protein>
    <recommendedName>
        <fullName evidence="5">Lipoprotein</fullName>
    </recommendedName>
</protein>
<keyword evidence="2" id="KW-0732">Signal</keyword>
<dbReference type="EMBL" id="FPJO01000017">
    <property type="protein sequence ID" value="SFY31333.1"/>
    <property type="molecule type" value="Genomic_DNA"/>
</dbReference>
<evidence type="ECO:0008006" key="5">
    <source>
        <dbReference type="Google" id="ProtNLM"/>
    </source>
</evidence>
<name>A0A1K2E930_STRAR</name>
<proteinExistence type="predicted"/>
<sequence>MARQDLPVVTSRALALVATVLMATTACSAPQVGTGGKSGGQDMDTRSSAAPSASASLPIEKFALTAQESHTVERAKVLLANECLRGFGLDYRIPEPSPLVVESSRRYGIADREVAHDHGYHLPPQAGQADAAKQPTEAQKAILFGTNREGEQQTTSSDGRTIPPGGCYGDAEVQLNGGPLPESDIAVAATIDKESFKRSLDDKRVGQAFREWSTCVERHGYRYQDPMASVSDRAFDTEEPTQRERAVALADMDCKTEVGLLKTWGAVETEIQTRMVKNKSSTLNRLRSFQKRKMSNADEVIKRLSN</sequence>
<evidence type="ECO:0000256" key="1">
    <source>
        <dbReference type="SAM" id="MobiDB-lite"/>
    </source>
</evidence>
<evidence type="ECO:0000256" key="2">
    <source>
        <dbReference type="SAM" id="SignalP"/>
    </source>
</evidence>